<sequence>NFHILVSLVLSAPGYTALISSTGLGGTSTSDNCCGLCRLSVIIGEVAVKEQTSGCTAFSRDRERQVGGCRNEYDHELERTYLVTCAVLMGPKQCVARERFLEKSDEDNLGKVTPRPRLWNRKCTAVGSMCGMVRSTVLERRLLAMVILMCCVGFIFLSTSRDILEPKPWHSDKMWHYPVAFPRCSIDACFNFSRCEHSDEILVYTYNDPEPKQNPTYFELLPSSKWHTNDPQEACLFFYFSDSKANKAAWRKPDPRNLPHWNGGLNHVFVTFADRWAQTNPPPGSIGMASILSTELHDTTYRPGFDIAIPLPRRNVNVITGLSELKPFERKYFLTFKGTRYLSREGKFRSGSEFRGMHDGKDVVVVTTCNHGTNNKLRFWQPWRGAGCAEDQTVFDSYDFMELMNTTFGLAPAGRSPASYRMLEVLSAGAIPVLVADNYVKPFETLIKWQRCLLQFPTSEIHRIVPTLRALSKKEVEMRQRYCQQIFQSVLKDDSTLMQSVMRSLRERFMGMLPNLPLTHDE</sequence>
<evidence type="ECO:0000313" key="7">
    <source>
        <dbReference type="EnsemblPlants" id="Pp3c3_22700V3.2"/>
    </source>
</evidence>
<keyword evidence="5" id="KW-0732">Signal</keyword>
<protein>
    <recommendedName>
        <fullName evidence="6">Exostosin GT47 domain-containing protein</fullName>
    </recommendedName>
</protein>
<evidence type="ECO:0000256" key="5">
    <source>
        <dbReference type="SAM" id="SignalP"/>
    </source>
</evidence>
<dbReference type="Gramene" id="Pp3c3_22700V3.2">
    <property type="protein sequence ID" value="Pp3c3_22700V3.2"/>
    <property type="gene ID" value="Pp3c3_22700"/>
</dbReference>
<comment type="similarity">
    <text evidence="2">Belongs to the glycosyltransferase 47 family.</text>
</comment>
<dbReference type="PANTHER" id="PTHR11062:SF73">
    <property type="entry name" value="EXOSTOSIN-LIKE 3"/>
    <property type="match status" value="1"/>
</dbReference>
<evidence type="ECO:0000313" key="8">
    <source>
        <dbReference type="Proteomes" id="UP000006727"/>
    </source>
</evidence>
<dbReference type="GO" id="GO:0016757">
    <property type="term" value="F:glycosyltransferase activity"/>
    <property type="evidence" value="ECO:0007669"/>
    <property type="project" value="InterPro"/>
</dbReference>
<keyword evidence="3" id="KW-0735">Signal-anchor</keyword>
<keyword evidence="3" id="KW-0812">Transmembrane</keyword>
<organism evidence="7 8">
    <name type="scientific">Physcomitrium patens</name>
    <name type="common">Spreading-leaved earth moss</name>
    <name type="synonym">Physcomitrella patens</name>
    <dbReference type="NCBI Taxonomy" id="3218"/>
    <lineage>
        <taxon>Eukaryota</taxon>
        <taxon>Viridiplantae</taxon>
        <taxon>Streptophyta</taxon>
        <taxon>Embryophyta</taxon>
        <taxon>Bryophyta</taxon>
        <taxon>Bryophytina</taxon>
        <taxon>Bryopsida</taxon>
        <taxon>Funariidae</taxon>
        <taxon>Funariales</taxon>
        <taxon>Funariaceae</taxon>
        <taxon>Physcomitrium</taxon>
    </lineage>
</organism>
<comment type="subcellular location">
    <subcellularLocation>
        <location evidence="1">Golgi apparatus membrane</location>
        <topology evidence="1">Single-pass type II membrane protein</topology>
    </subcellularLocation>
</comment>
<evidence type="ECO:0000256" key="1">
    <source>
        <dbReference type="ARBA" id="ARBA00004323"/>
    </source>
</evidence>
<keyword evidence="4" id="KW-0333">Golgi apparatus</keyword>
<evidence type="ECO:0000256" key="3">
    <source>
        <dbReference type="ARBA" id="ARBA00022968"/>
    </source>
</evidence>
<feature type="chain" id="PRO_5029897060" description="Exostosin GT47 domain-containing protein" evidence="5">
    <location>
        <begin position="18"/>
        <end position="522"/>
    </location>
</feature>
<feature type="signal peptide" evidence="5">
    <location>
        <begin position="1"/>
        <end position="17"/>
    </location>
</feature>
<proteinExistence type="inferred from homology"/>
<reference evidence="7 8" key="2">
    <citation type="journal article" date="2018" name="Plant J.">
        <title>The Physcomitrella patens chromosome-scale assembly reveals moss genome structure and evolution.</title>
        <authorList>
            <person name="Lang D."/>
            <person name="Ullrich K.K."/>
            <person name="Murat F."/>
            <person name="Fuchs J."/>
            <person name="Jenkins J."/>
            <person name="Haas F.B."/>
            <person name="Piednoel M."/>
            <person name="Gundlach H."/>
            <person name="Van Bel M."/>
            <person name="Meyberg R."/>
            <person name="Vives C."/>
            <person name="Morata J."/>
            <person name="Symeonidi A."/>
            <person name="Hiss M."/>
            <person name="Muchero W."/>
            <person name="Kamisugi Y."/>
            <person name="Saleh O."/>
            <person name="Blanc G."/>
            <person name="Decker E.L."/>
            <person name="van Gessel N."/>
            <person name="Grimwood J."/>
            <person name="Hayes R.D."/>
            <person name="Graham S.W."/>
            <person name="Gunter L.E."/>
            <person name="McDaniel S.F."/>
            <person name="Hoernstein S.N.W."/>
            <person name="Larsson A."/>
            <person name="Li F.W."/>
            <person name="Perroud P.F."/>
            <person name="Phillips J."/>
            <person name="Ranjan P."/>
            <person name="Rokshar D.S."/>
            <person name="Rothfels C.J."/>
            <person name="Schneider L."/>
            <person name="Shu S."/>
            <person name="Stevenson D.W."/>
            <person name="Thummler F."/>
            <person name="Tillich M."/>
            <person name="Villarreal Aguilar J.C."/>
            <person name="Widiez T."/>
            <person name="Wong G.K."/>
            <person name="Wymore A."/>
            <person name="Zhang Y."/>
            <person name="Zimmer A.D."/>
            <person name="Quatrano R.S."/>
            <person name="Mayer K.F.X."/>
            <person name="Goodstein D."/>
            <person name="Casacuberta J.M."/>
            <person name="Vandepoele K."/>
            <person name="Reski R."/>
            <person name="Cuming A.C."/>
            <person name="Tuskan G.A."/>
            <person name="Maumus F."/>
            <person name="Salse J."/>
            <person name="Schmutz J."/>
            <person name="Rensing S.A."/>
        </authorList>
    </citation>
    <scope>NUCLEOTIDE SEQUENCE [LARGE SCALE GENOMIC DNA]</scope>
    <source>
        <strain evidence="7 8">cv. Gransden 2004</strain>
    </source>
</reference>
<evidence type="ECO:0000256" key="2">
    <source>
        <dbReference type="ARBA" id="ARBA00010271"/>
    </source>
</evidence>
<dbReference type="Pfam" id="PF03016">
    <property type="entry name" value="Exostosin_GT47"/>
    <property type="match status" value="1"/>
</dbReference>
<reference evidence="7 8" key="1">
    <citation type="journal article" date="2008" name="Science">
        <title>The Physcomitrella genome reveals evolutionary insights into the conquest of land by plants.</title>
        <authorList>
            <person name="Rensing S."/>
            <person name="Lang D."/>
            <person name="Zimmer A."/>
            <person name="Terry A."/>
            <person name="Salamov A."/>
            <person name="Shapiro H."/>
            <person name="Nishiyama T."/>
            <person name="Perroud P.-F."/>
            <person name="Lindquist E."/>
            <person name="Kamisugi Y."/>
            <person name="Tanahashi T."/>
            <person name="Sakakibara K."/>
            <person name="Fujita T."/>
            <person name="Oishi K."/>
            <person name="Shin-I T."/>
            <person name="Kuroki Y."/>
            <person name="Toyoda A."/>
            <person name="Suzuki Y."/>
            <person name="Hashimoto A."/>
            <person name="Yamaguchi K."/>
            <person name="Sugano A."/>
            <person name="Kohara Y."/>
            <person name="Fujiyama A."/>
            <person name="Anterola A."/>
            <person name="Aoki S."/>
            <person name="Ashton N."/>
            <person name="Barbazuk W.B."/>
            <person name="Barker E."/>
            <person name="Bennetzen J."/>
            <person name="Bezanilla M."/>
            <person name="Blankenship R."/>
            <person name="Cho S.H."/>
            <person name="Dutcher S."/>
            <person name="Estelle M."/>
            <person name="Fawcett J.A."/>
            <person name="Gundlach H."/>
            <person name="Hanada K."/>
            <person name="Heyl A."/>
            <person name="Hicks K.A."/>
            <person name="Hugh J."/>
            <person name="Lohr M."/>
            <person name="Mayer K."/>
            <person name="Melkozernov A."/>
            <person name="Murata T."/>
            <person name="Nelson D."/>
            <person name="Pils B."/>
            <person name="Prigge M."/>
            <person name="Reiss B."/>
            <person name="Renner T."/>
            <person name="Rombauts S."/>
            <person name="Rushton P."/>
            <person name="Sanderfoot A."/>
            <person name="Schween G."/>
            <person name="Shiu S.-H."/>
            <person name="Stueber K."/>
            <person name="Theodoulou F.L."/>
            <person name="Tu H."/>
            <person name="Van de Peer Y."/>
            <person name="Verrier P.J."/>
            <person name="Waters E."/>
            <person name="Wood A."/>
            <person name="Yang L."/>
            <person name="Cove D."/>
            <person name="Cuming A."/>
            <person name="Hasebe M."/>
            <person name="Lucas S."/>
            <person name="Mishler D.B."/>
            <person name="Reski R."/>
            <person name="Grigoriev I."/>
            <person name="Quatrano R.S."/>
            <person name="Boore J.L."/>
        </authorList>
    </citation>
    <scope>NUCLEOTIDE SEQUENCE [LARGE SCALE GENOMIC DNA]</scope>
    <source>
        <strain evidence="7 8">cv. Gransden 2004</strain>
    </source>
</reference>
<dbReference type="AlphaFoldDB" id="A0A7I4DFR5"/>
<feature type="domain" description="Exostosin GT47" evidence="6">
    <location>
        <begin position="218"/>
        <end position="470"/>
    </location>
</feature>
<dbReference type="InterPro" id="IPR040911">
    <property type="entry name" value="Exostosin_GT47"/>
</dbReference>
<keyword evidence="8" id="KW-1185">Reference proteome</keyword>
<dbReference type="EnsemblPlants" id="Pp3c3_22700V3.2">
    <property type="protein sequence ID" value="Pp3c3_22700V3.2"/>
    <property type="gene ID" value="Pp3c3_22700"/>
</dbReference>
<accession>A0A7I4DFR5</accession>
<dbReference type="Proteomes" id="UP000006727">
    <property type="component" value="Chromosome 3"/>
</dbReference>
<reference evidence="7" key="3">
    <citation type="submission" date="2020-12" db="UniProtKB">
        <authorList>
            <consortium name="EnsemblPlants"/>
        </authorList>
    </citation>
    <scope>IDENTIFICATION</scope>
</reference>
<evidence type="ECO:0000259" key="6">
    <source>
        <dbReference type="Pfam" id="PF03016"/>
    </source>
</evidence>
<evidence type="ECO:0000256" key="4">
    <source>
        <dbReference type="ARBA" id="ARBA00023034"/>
    </source>
</evidence>
<dbReference type="EMBL" id="ABEU02000003">
    <property type="status" value="NOT_ANNOTATED_CDS"/>
    <property type="molecule type" value="Genomic_DNA"/>
</dbReference>
<name>A0A7I4DFR5_PHYPA</name>
<dbReference type="GO" id="GO:0000139">
    <property type="term" value="C:Golgi membrane"/>
    <property type="evidence" value="ECO:0007669"/>
    <property type="project" value="UniProtKB-SubCell"/>
</dbReference>
<dbReference type="PANTHER" id="PTHR11062">
    <property type="entry name" value="EXOSTOSIN HEPARAN SULFATE GLYCOSYLTRANSFERASE -RELATED"/>
    <property type="match status" value="1"/>
</dbReference>
<dbReference type="InParanoid" id="A0A7I4DFR5"/>
<dbReference type="InterPro" id="IPR004263">
    <property type="entry name" value="Exostosin"/>
</dbReference>